<reference evidence="11 12" key="1">
    <citation type="journal article" date="2019" name="Nat. Ecol. Evol.">
        <title>Megaphylogeny resolves global patterns of mushroom evolution.</title>
        <authorList>
            <person name="Varga T."/>
            <person name="Krizsan K."/>
            <person name="Foldi C."/>
            <person name="Dima B."/>
            <person name="Sanchez-Garcia M."/>
            <person name="Sanchez-Ramirez S."/>
            <person name="Szollosi G.J."/>
            <person name="Szarkandi J.G."/>
            <person name="Papp V."/>
            <person name="Albert L."/>
            <person name="Andreopoulos W."/>
            <person name="Angelini C."/>
            <person name="Antonin V."/>
            <person name="Barry K.W."/>
            <person name="Bougher N.L."/>
            <person name="Buchanan P."/>
            <person name="Buyck B."/>
            <person name="Bense V."/>
            <person name="Catcheside P."/>
            <person name="Chovatia M."/>
            <person name="Cooper J."/>
            <person name="Damon W."/>
            <person name="Desjardin D."/>
            <person name="Finy P."/>
            <person name="Geml J."/>
            <person name="Haridas S."/>
            <person name="Hughes K."/>
            <person name="Justo A."/>
            <person name="Karasinski D."/>
            <person name="Kautmanova I."/>
            <person name="Kiss B."/>
            <person name="Kocsube S."/>
            <person name="Kotiranta H."/>
            <person name="LaButti K.M."/>
            <person name="Lechner B.E."/>
            <person name="Liimatainen K."/>
            <person name="Lipzen A."/>
            <person name="Lukacs Z."/>
            <person name="Mihaltcheva S."/>
            <person name="Morgado L.N."/>
            <person name="Niskanen T."/>
            <person name="Noordeloos M.E."/>
            <person name="Ohm R.A."/>
            <person name="Ortiz-Santana B."/>
            <person name="Ovrebo C."/>
            <person name="Racz N."/>
            <person name="Riley R."/>
            <person name="Savchenko A."/>
            <person name="Shiryaev A."/>
            <person name="Soop K."/>
            <person name="Spirin V."/>
            <person name="Szebenyi C."/>
            <person name="Tomsovsky M."/>
            <person name="Tulloss R.E."/>
            <person name="Uehling J."/>
            <person name="Grigoriev I.V."/>
            <person name="Vagvolgyi C."/>
            <person name="Papp T."/>
            <person name="Martin F.M."/>
            <person name="Miettinen O."/>
            <person name="Hibbett D.S."/>
            <person name="Nagy L.G."/>
        </authorList>
    </citation>
    <scope>NUCLEOTIDE SEQUENCE [LARGE SCALE GENOMIC DNA]</scope>
    <source>
        <strain evidence="11 12">FP101781</strain>
    </source>
</reference>
<evidence type="ECO:0000259" key="9">
    <source>
        <dbReference type="Pfam" id="PF06862"/>
    </source>
</evidence>
<dbReference type="GO" id="GO:0034511">
    <property type="term" value="F:U3 snoRNA binding"/>
    <property type="evidence" value="ECO:0007669"/>
    <property type="project" value="InterPro"/>
</dbReference>
<evidence type="ECO:0000256" key="6">
    <source>
        <dbReference type="ARBA" id="ARBA00023274"/>
    </source>
</evidence>
<dbReference type="Gene3D" id="3.40.50.300">
    <property type="entry name" value="P-loop containing nucleotide triphosphate hydrolases"/>
    <property type="match status" value="1"/>
</dbReference>
<evidence type="ECO:0000256" key="8">
    <source>
        <dbReference type="SAM" id="MobiDB-lite"/>
    </source>
</evidence>
<feature type="domain" description="UTP25 NTP hydrolase-like" evidence="10">
    <location>
        <begin position="188"/>
        <end position="451"/>
    </location>
</feature>
<comment type="caution">
    <text evidence="11">The sequence shown here is derived from an EMBL/GenBank/DDBJ whole genome shotgun (WGS) entry which is preliminary data.</text>
</comment>
<dbReference type="AlphaFoldDB" id="A0A4Y7T4A2"/>
<evidence type="ECO:0000259" key="10">
    <source>
        <dbReference type="Pfam" id="PF22916"/>
    </source>
</evidence>
<keyword evidence="6 7" id="KW-0687">Ribonucleoprotein</keyword>
<dbReference type="PANTHER" id="PTHR12933:SF0">
    <property type="entry name" value="U3 SMALL NUCLEOLAR RNA-ASSOCIATED PROTEIN 25 HOMOLOG"/>
    <property type="match status" value="1"/>
</dbReference>
<sequence>MAIDDGTSVTTKLLTLLNVSATRVGKRKIETEDFVPAEKLNKRRSISFSENVAVRLLHPEETNPEVVETEKDASKSEEETMEVDEDVEVEAASDPYETHFGPNTKVLSTPSREAVDKSAWATAKETLGRLGPATVYTPDYPEAQSSKTLAPIDVLDRVKETFKTQQSRCTSSQVEAQNDLLSVLCSRKDVYIPSASLDSRRSTRQVIALHALNHISKKRRRVLKNNERLAKNPDSPPEDVQDQGFTRPSVLILLPFRNSTLDWFRALTSHTPTSAGYQVENQARFLAEYDLPPGAVDKLTAAEHGTYPADHVETFKGNVDDNFRIGVKMTRKTLRMFTEFYGCDLILASPLGLRRSIEKEKNADYLSSVEMLIVDQMDALMMQNWEHVKFVMSHMNKLPKESHDTDISRIKPWYLDGLAPYLRQSILMSSVEAPEMRALFNNSLKNVAGKVKVDKRWSPIDIPDGVKPNFVHFDCNSPQDEAEKRFHHFTTQTLPSILKSAVQSTNTVIFVPSSFDFIRVHAHLRNQPGLSFTVLSEYSTNQDISRARLAFFKGEKNFLLVSERFHFYKRYKLRGIRNLVFYGPPEHPQYFQEFLSYPFLDEGVDPSDVTCRVLYSRYDWFRLERIAGTEAAPELTKIS</sequence>
<comment type="similarity">
    <text evidence="3 7">Belongs to the UTP25 family.</text>
</comment>
<evidence type="ECO:0000313" key="11">
    <source>
        <dbReference type="EMBL" id="TEB28432.1"/>
    </source>
</evidence>
<evidence type="ECO:0000256" key="3">
    <source>
        <dbReference type="ARBA" id="ARBA00009223"/>
    </source>
</evidence>
<proteinExistence type="inferred from homology"/>
<organism evidence="11 12">
    <name type="scientific">Coprinellus micaceus</name>
    <name type="common">Glistening ink-cap mushroom</name>
    <name type="synonym">Coprinus micaceus</name>
    <dbReference type="NCBI Taxonomy" id="71717"/>
    <lineage>
        <taxon>Eukaryota</taxon>
        <taxon>Fungi</taxon>
        <taxon>Dikarya</taxon>
        <taxon>Basidiomycota</taxon>
        <taxon>Agaricomycotina</taxon>
        <taxon>Agaricomycetes</taxon>
        <taxon>Agaricomycetidae</taxon>
        <taxon>Agaricales</taxon>
        <taxon>Agaricineae</taxon>
        <taxon>Psathyrellaceae</taxon>
        <taxon>Coprinellus</taxon>
    </lineage>
</organism>
<dbReference type="InterPro" id="IPR053940">
    <property type="entry name" value="UTP25_NTPase-like"/>
</dbReference>
<dbReference type="GO" id="GO:0019843">
    <property type="term" value="F:rRNA binding"/>
    <property type="evidence" value="ECO:0007669"/>
    <property type="project" value="TreeGrafter"/>
</dbReference>
<evidence type="ECO:0000256" key="2">
    <source>
        <dbReference type="ARBA" id="ARBA00004604"/>
    </source>
</evidence>
<dbReference type="PANTHER" id="PTHR12933">
    <property type="entry name" value="ORF PROTEIN-RELATED"/>
    <property type="match status" value="1"/>
</dbReference>
<dbReference type="Pfam" id="PF06862">
    <property type="entry name" value="Utp25_C"/>
    <property type="match status" value="1"/>
</dbReference>
<dbReference type="Pfam" id="PF22916">
    <property type="entry name" value="UTP25_NTPase-like"/>
    <property type="match status" value="1"/>
</dbReference>
<feature type="compositionally biased region" description="Basic and acidic residues" evidence="8">
    <location>
        <begin position="68"/>
        <end position="78"/>
    </location>
</feature>
<dbReference type="GO" id="GO:0000462">
    <property type="term" value="P:maturation of SSU-rRNA from tricistronic rRNA transcript (SSU-rRNA, 5.8S rRNA, LSU-rRNA)"/>
    <property type="evidence" value="ECO:0007669"/>
    <property type="project" value="TreeGrafter"/>
</dbReference>
<evidence type="ECO:0000256" key="5">
    <source>
        <dbReference type="ARBA" id="ARBA00023242"/>
    </source>
</evidence>
<evidence type="ECO:0000256" key="4">
    <source>
        <dbReference type="ARBA" id="ARBA00015422"/>
    </source>
</evidence>
<dbReference type="InterPro" id="IPR027417">
    <property type="entry name" value="P-loop_NTPase"/>
</dbReference>
<keyword evidence="5 7" id="KW-0539">Nucleus</keyword>
<comment type="subunit">
    <text evidence="7">Component of the ribosomal small subunit (SSU) processome composed of at least 40 protein subunits and snoRNA U3.</text>
</comment>
<dbReference type="OrthoDB" id="10264378at2759"/>
<accession>A0A4Y7T4A2</accession>
<comment type="function">
    <text evidence="1 7">DEAD-box RNA helicase-like protein required for pre-18S rRNA processing, specifically at sites A0, A1, and A2.</text>
</comment>
<comment type="subcellular location">
    <subcellularLocation>
        <location evidence="2 7">Nucleus</location>
        <location evidence="2 7">Nucleolus</location>
    </subcellularLocation>
</comment>
<evidence type="ECO:0000313" key="12">
    <source>
        <dbReference type="Proteomes" id="UP000298030"/>
    </source>
</evidence>
<feature type="domain" description="UTP25 C-terminal" evidence="9">
    <location>
        <begin position="465"/>
        <end position="637"/>
    </location>
</feature>
<keyword evidence="7" id="KW-0698">rRNA processing</keyword>
<dbReference type="InterPro" id="IPR053939">
    <property type="entry name" value="UTP25_C"/>
</dbReference>
<protein>
    <recommendedName>
        <fullName evidence="4 7">U3 small nucleolar RNA-associated protein 25</fullName>
        <shortName evidence="7">U3 snoRNA-associated protein 25</shortName>
    </recommendedName>
</protein>
<evidence type="ECO:0000256" key="7">
    <source>
        <dbReference type="RuleBase" id="RU365070"/>
    </source>
</evidence>
<dbReference type="InterPro" id="IPR010678">
    <property type="entry name" value="UTP25"/>
</dbReference>
<dbReference type="EMBL" id="QPFP01000032">
    <property type="protein sequence ID" value="TEB28432.1"/>
    <property type="molecule type" value="Genomic_DNA"/>
</dbReference>
<keyword evidence="12" id="KW-1185">Reference proteome</keyword>
<feature type="region of interest" description="Disordered" evidence="8">
    <location>
        <begin position="61"/>
        <end position="85"/>
    </location>
</feature>
<keyword evidence="7" id="KW-0690">Ribosome biogenesis</keyword>
<gene>
    <name evidence="11" type="ORF">FA13DRAFT_1633215</name>
</gene>
<dbReference type="STRING" id="71717.A0A4Y7T4A2"/>
<evidence type="ECO:0000256" key="1">
    <source>
        <dbReference type="ARBA" id="ARBA00002883"/>
    </source>
</evidence>
<name>A0A4Y7T4A2_COPMI</name>
<dbReference type="Proteomes" id="UP000298030">
    <property type="component" value="Unassembled WGS sequence"/>
</dbReference>
<dbReference type="GO" id="GO:0032040">
    <property type="term" value="C:small-subunit processome"/>
    <property type="evidence" value="ECO:0007669"/>
    <property type="project" value="TreeGrafter"/>
</dbReference>